<dbReference type="GO" id="GO:0031080">
    <property type="term" value="C:nuclear pore outer ring"/>
    <property type="evidence" value="ECO:0007669"/>
    <property type="project" value="TreeGrafter"/>
</dbReference>
<evidence type="ECO:0000313" key="11">
    <source>
        <dbReference type="EMBL" id="SUZ09788.1"/>
    </source>
</evidence>
<evidence type="ECO:0000256" key="9">
    <source>
        <dbReference type="ARBA" id="ARBA00023132"/>
    </source>
</evidence>
<dbReference type="EMBL" id="UIGY01000057">
    <property type="protein sequence ID" value="SUZ09788.1"/>
    <property type="molecule type" value="Genomic_DNA"/>
</dbReference>
<dbReference type="GO" id="GO:1904263">
    <property type="term" value="P:positive regulation of TORC1 signaling"/>
    <property type="evidence" value="ECO:0007669"/>
    <property type="project" value="TreeGrafter"/>
</dbReference>
<evidence type="ECO:0000256" key="5">
    <source>
        <dbReference type="ARBA" id="ARBA00022737"/>
    </source>
</evidence>
<keyword evidence="6" id="KW-0509">mRNA transport</keyword>
<dbReference type="PANTHER" id="PTHR11024">
    <property type="entry name" value="NUCLEAR PORE COMPLEX PROTEIN SEC13 / SEH1 FAMILY MEMBER"/>
    <property type="match status" value="1"/>
</dbReference>
<protein>
    <submittedName>
        <fullName evidence="11">Bgt-5411</fullName>
    </submittedName>
</protein>
<dbReference type="GO" id="GO:0005198">
    <property type="term" value="F:structural molecule activity"/>
    <property type="evidence" value="ECO:0007669"/>
    <property type="project" value="InterPro"/>
</dbReference>
<dbReference type="InterPro" id="IPR036322">
    <property type="entry name" value="WD40_repeat_dom_sf"/>
</dbReference>
<keyword evidence="3" id="KW-0813">Transport</keyword>
<evidence type="ECO:0000256" key="4">
    <source>
        <dbReference type="ARBA" id="ARBA00022574"/>
    </source>
</evidence>
<dbReference type="GO" id="GO:0015031">
    <property type="term" value="P:protein transport"/>
    <property type="evidence" value="ECO:0007669"/>
    <property type="project" value="UniProtKB-KW"/>
</dbReference>
<organism evidence="11">
    <name type="scientific">Blumeria graminis f. sp. tritici 96224</name>
    <dbReference type="NCBI Taxonomy" id="1268274"/>
    <lineage>
        <taxon>Eukaryota</taxon>
        <taxon>Fungi</taxon>
        <taxon>Dikarya</taxon>
        <taxon>Ascomycota</taxon>
        <taxon>Pezizomycotina</taxon>
        <taxon>Leotiomycetes</taxon>
        <taxon>Erysiphales</taxon>
        <taxon>Erysiphaceae</taxon>
        <taxon>Blumeria</taxon>
    </lineage>
</organism>
<gene>
    <name evidence="11" type="ORF">BGT96224V2_LOCUS2935</name>
</gene>
<keyword evidence="8" id="KW-0811">Translocation</keyword>
<evidence type="ECO:0000256" key="2">
    <source>
        <dbReference type="ARBA" id="ARBA00010102"/>
    </source>
</evidence>
<evidence type="ECO:0000256" key="8">
    <source>
        <dbReference type="ARBA" id="ARBA00023010"/>
    </source>
</evidence>
<evidence type="ECO:0000256" key="6">
    <source>
        <dbReference type="ARBA" id="ARBA00022816"/>
    </source>
</evidence>
<evidence type="ECO:0000256" key="10">
    <source>
        <dbReference type="ARBA" id="ARBA00023242"/>
    </source>
</evidence>
<evidence type="ECO:0000256" key="7">
    <source>
        <dbReference type="ARBA" id="ARBA00022927"/>
    </source>
</evidence>
<reference evidence="11" key="1">
    <citation type="submission" date="2018-07" db="EMBL/GenBank/DDBJ databases">
        <authorList>
            <person name="Quirk P.G."/>
            <person name="Krulwich T.A."/>
        </authorList>
    </citation>
    <scope>NUCLEOTIDE SEQUENCE</scope>
    <source>
        <strain evidence="11">96224</strain>
    </source>
</reference>
<dbReference type="SUPFAM" id="SSF50978">
    <property type="entry name" value="WD40 repeat-like"/>
    <property type="match status" value="1"/>
</dbReference>
<dbReference type="OrthoDB" id="5566198at2759"/>
<comment type="similarity">
    <text evidence="2">Belongs to the WD repeat SEC13 family.</text>
</comment>
<sequence length="419" mass="46621">MDEILLNTDPSAFHLLQHGHRDMVSATAFNSYGNRFGTGSVDGTLERPQLRDPSSIPEHLCFVTEFDCSYLVQIQWLPATIYPNLIATLAADGKFRIWAEDPTIEPGSGKRFNPCGNEPVFELRSISRSPFLSFTISHHHKNRHTFLALINRSATVVVYENDEPENLESWNEIDSFTVCEKPARGEEISFRVAFDPNLQPAYTAILEGVPKDALGLVVASMYTASVWRTREITHTVSLGSSNTKEFYRAVDLKGHKGLVRDVAWAPGNIRGHDVIATACKDGFIRVFQVLTPPSSKNELQEETLTCDDSQEFDKTEIVSQFPDLQISQVPSGIGAGLVEPHPPSDEGERHDIVAHISKEVSLMAPDDSRLPPWKVEFDSDGHLLGSTGDDGKVTLWQREPNGEGWSKYSQLVMARDTCV</sequence>
<dbReference type="GO" id="GO:0051028">
    <property type="term" value="P:mRNA transport"/>
    <property type="evidence" value="ECO:0007669"/>
    <property type="project" value="UniProtKB-KW"/>
</dbReference>
<dbReference type="InterPro" id="IPR001680">
    <property type="entry name" value="WD40_rpt"/>
</dbReference>
<proteinExistence type="inferred from homology"/>
<accession>A0A381L789</accession>
<keyword evidence="5" id="KW-0677">Repeat</keyword>
<evidence type="ECO:0000256" key="1">
    <source>
        <dbReference type="ARBA" id="ARBA00004567"/>
    </source>
</evidence>
<evidence type="ECO:0000256" key="3">
    <source>
        <dbReference type="ARBA" id="ARBA00022448"/>
    </source>
</evidence>
<name>A0A381L789_BLUGR</name>
<dbReference type="InterPro" id="IPR015943">
    <property type="entry name" value="WD40/YVTN_repeat-like_dom_sf"/>
</dbReference>
<dbReference type="Gene3D" id="2.130.10.10">
    <property type="entry name" value="YVTN repeat-like/Quinoprotein amine dehydrogenase"/>
    <property type="match status" value="1"/>
</dbReference>
<keyword evidence="9" id="KW-0906">Nuclear pore complex</keyword>
<keyword evidence="4" id="KW-0853">WD repeat</keyword>
<dbReference type="Pfam" id="PF00400">
    <property type="entry name" value="WD40"/>
    <property type="match status" value="3"/>
</dbReference>
<dbReference type="SMART" id="SM00320">
    <property type="entry name" value="WD40"/>
    <property type="match status" value="4"/>
</dbReference>
<dbReference type="InterPro" id="IPR037363">
    <property type="entry name" value="Sec13/Seh1_fam"/>
</dbReference>
<keyword evidence="7" id="KW-0653">Protein transport</keyword>
<dbReference type="PANTHER" id="PTHR11024:SF3">
    <property type="entry name" value="NUCLEOPORIN SEH1"/>
    <property type="match status" value="1"/>
</dbReference>
<keyword evidence="10" id="KW-0539">Nucleus</keyword>
<comment type="subcellular location">
    <subcellularLocation>
        <location evidence="1">Nucleus</location>
        <location evidence="1">Nuclear pore complex</location>
    </subcellularLocation>
</comment>
<dbReference type="GO" id="GO:0034198">
    <property type="term" value="P:cellular response to amino acid starvation"/>
    <property type="evidence" value="ECO:0007669"/>
    <property type="project" value="TreeGrafter"/>
</dbReference>
<dbReference type="GO" id="GO:0035859">
    <property type="term" value="C:Seh1-associated complex"/>
    <property type="evidence" value="ECO:0007669"/>
    <property type="project" value="TreeGrafter"/>
</dbReference>
<dbReference type="AlphaFoldDB" id="A0A381L789"/>